<dbReference type="AlphaFoldDB" id="A0A9X4NPZ1"/>
<evidence type="ECO:0000313" key="5">
    <source>
        <dbReference type="Proteomes" id="UP001152876"/>
    </source>
</evidence>
<dbReference type="Gene3D" id="3.40.50.720">
    <property type="entry name" value="NAD(P)-binding Rossmann-like Domain"/>
    <property type="match status" value="1"/>
</dbReference>
<dbReference type="NCBIfam" id="NF005400">
    <property type="entry name" value="PRK06947.1"/>
    <property type="match status" value="1"/>
</dbReference>
<dbReference type="GO" id="GO:0016614">
    <property type="term" value="F:oxidoreductase activity, acting on CH-OH group of donors"/>
    <property type="evidence" value="ECO:0007669"/>
    <property type="project" value="UniProtKB-ARBA"/>
</dbReference>
<dbReference type="Proteomes" id="UP001152876">
    <property type="component" value="Unassembled WGS sequence"/>
</dbReference>
<dbReference type="PRINTS" id="PR00081">
    <property type="entry name" value="GDHRDH"/>
</dbReference>
<sequence length="256" mass="26740">MGQDDNARYPKVLLVTGGSRGIGAATALLAARQGWAVAVNYTANSLAADEVVRAIRAGGGTAITVQADVADEAQVLKMFEKVDAKLGRLTGLVNNAGVVDVTARVDQMSAARWKRMFDINVFGSFLCAREAVRRMSTRHGGEGGSIVNVSSAASRLGSPGQYVDYAAAKGAVDTFTIGLAKEVAAEGVRVNAVRPGLIETQIHASGGLPNRVNELKHQVPMQRGGTAEEVAQAIVWLLSDAASYTTMSLLDVSGGR</sequence>
<dbReference type="NCBIfam" id="NF004777">
    <property type="entry name" value="PRK06123.1"/>
    <property type="match status" value="1"/>
</dbReference>
<accession>A0A9X4NPZ1</accession>
<dbReference type="InterPro" id="IPR057326">
    <property type="entry name" value="KR_dom"/>
</dbReference>
<dbReference type="InterPro" id="IPR036291">
    <property type="entry name" value="NAD(P)-bd_dom_sf"/>
</dbReference>
<dbReference type="SMART" id="SM00822">
    <property type="entry name" value="PKS_KR"/>
    <property type="match status" value="1"/>
</dbReference>
<keyword evidence="5" id="KW-1185">Reference proteome</keyword>
<dbReference type="RefSeq" id="WP_068169735.1">
    <property type="nucleotide sequence ID" value="NZ_AOGK01000002.1"/>
</dbReference>
<keyword evidence="2" id="KW-0560">Oxidoreductase</keyword>
<comment type="similarity">
    <text evidence="1">Belongs to the short-chain dehydrogenases/reductases (SDR) family.</text>
</comment>
<dbReference type="InterPro" id="IPR002347">
    <property type="entry name" value="SDR_fam"/>
</dbReference>
<dbReference type="FunFam" id="3.40.50.720:FF:000084">
    <property type="entry name" value="Short-chain dehydrogenase reductase"/>
    <property type="match status" value="1"/>
</dbReference>
<name>A0A9X4NPZ1_9BURK</name>
<protein>
    <submittedName>
        <fullName evidence="4">Dehydrogenase-like protein</fullName>
    </submittedName>
</protein>
<dbReference type="PANTHER" id="PTHR48107:SF7">
    <property type="entry name" value="RE15974P"/>
    <property type="match status" value="1"/>
</dbReference>
<comment type="caution">
    <text evidence="4">The sequence shown here is derived from an EMBL/GenBank/DDBJ whole genome shotgun (WGS) entry which is preliminary data.</text>
</comment>
<dbReference type="PRINTS" id="PR00080">
    <property type="entry name" value="SDRFAMILY"/>
</dbReference>
<proteinExistence type="inferred from homology"/>
<dbReference type="Pfam" id="PF13561">
    <property type="entry name" value="adh_short_C2"/>
    <property type="match status" value="1"/>
</dbReference>
<dbReference type="PANTHER" id="PTHR48107">
    <property type="entry name" value="NADPH-DEPENDENT ALDEHYDE REDUCTASE-LIKE PROTEIN, CHLOROPLASTIC-RELATED"/>
    <property type="match status" value="1"/>
</dbReference>
<dbReference type="SUPFAM" id="SSF51735">
    <property type="entry name" value="NAD(P)-binding Rossmann-fold domains"/>
    <property type="match status" value="1"/>
</dbReference>
<evidence type="ECO:0000256" key="1">
    <source>
        <dbReference type="ARBA" id="ARBA00006484"/>
    </source>
</evidence>
<evidence type="ECO:0000256" key="2">
    <source>
        <dbReference type="ARBA" id="ARBA00023002"/>
    </source>
</evidence>
<dbReference type="InterPro" id="IPR020904">
    <property type="entry name" value="Sc_DH/Rdtase_CS"/>
</dbReference>
<evidence type="ECO:0000259" key="3">
    <source>
        <dbReference type="SMART" id="SM00822"/>
    </source>
</evidence>
<dbReference type="EMBL" id="AOGK01000002">
    <property type="protein sequence ID" value="MDG5974429.1"/>
    <property type="molecule type" value="Genomic_DNA"/>
</dbReference>
<feature type="domain" description="Ketoreductase" evidence="3">
    <location>
        <begin position="11"/>
        <end position="201"/>
    </location>
</feature>
<reference evidence="4" key="1">
    <citation type="submission" date="2013-01" db="EMBL/GenBank/DDBJ databases">
        <title>Genome draft of Hydrogenophaga taeniospiralis 2K1.</title>
        <authorList>
            <person name="Gomila M."/>
            <person name="Lalucat J."/>
        </authorList>
    </citation>
    <scope>NUCLEOTIDE SEQUENCE</scope>
    <source>
        <strain evidence="4">CCUG 15921</strain>
    </source>
</reference>
<organism evidence="4 5">
    <name type="scientific">Hydrogenophaga taeniospiralis CCUG 15921</name>
    <dbReference type="NCBI Taxonomy" id="1281780"/>
    <lineage>
        <taxon>Bacteria</taxon>
        <taxon>Pseudomonadati</taxon>
        <taxon>Pseudomonadota</taxon>
        <taxon>Betaproteobacteria</taxon>
        <taxon>Burkholderiales</taxon>
        <taxon>Comamonadaceae</taxon>
        <taxon>Hydrogenophaga</taxon>
    </lineage>
</organism>
<gene>
    <name evidence="4" type="ORF">H010_04142</name>
</gene>
<evidence type="ECO:0000313" key="4">
    <source>
        <dbReference type="EMBL" id="MDG5974429.1"/>
    </source>
</evidence>
<dbReference type="PROSITE" id="PS00061">
    <property type="entry name" value="ADH_SHORT"/>
    <property type="match status" value="1"/>
</dbReference>
<dbReference type="OrthoDB" id="20590at2"/>